<proteinExistence type="predicted"/>
<protein>
    <submittedName>
        <fullName evidence="1">Uncharacterized protein</fullName>
    </submittedName>
</protein>
<name>A0A8J2PKC6_9HEXA</name>
<dbReference type="EMBL" id="CAJVCH010539610">
    <property type="protein sequence ID" value="CAG7826394.1"/>
    <property type="molecule type" value="Genomic_DNA"/>
</dbReference>
<keyword evidence="2" id="KW-1185">Reference proteome</keyword>
<dbReference type="Proteomes" id="UP000708208">
    <property type="component" value="Unassembled WGS sequence"/>
</dbReference>
<comment type="caution">
    <text evidence="1">The sequence shown here is derived from an EMBL/GenBank/DDBJ whole genome shotgun (WGS) entry which is preliminary data.</text>
</comment>
<sequence length="76" mass="8591">MEDRRGWRGSDCGDIISSRECVFGETVSIIGSNGWDCWGIALSTPVVLDLWMGNTNLACWRIRGRRLSQLPITIYE</sequence>
<reference evidence="1" key="1">
    <citation type="submission" date="2021-06" db="EMBL/GenBank/DDBJ databases">
        <authorList>
            <person name="Hodson N. C."/>
            <person name="Mongue J. A."/>
            <person name="Jaron S. K."/>
        </authorList>
    </citation>
    <scope>NUCLEOTIDE SEQUENCE</scope>
</reference>
<gene>
    <name evidence="1" type="ORF">AFUS01_LOCUS36448</name>
</gene>
<evidence type="ECO:0000313" key="1">
    <source>
        <dbReference type="EMBL" id="CAG7826394.1"/>
    </source>
</evidence>
<organism evidence="1 2">
    <name type="scientific">Allacma fusca</name>
    <dbReference type="NCBI Taxonomy" id="39272"/>
    <lineage>
        <taxon>Eukaryota</taxon>
        <taxon>Metazoa</taxon>
        <taxon>Ecdysozoa</taxon>
        <taxon>Arthropoda</taxon>
        <taxon>Hexapoda</taxon>
        <taxon>Collembola</taxon>
        <taxon>Symphypleona</taxon>
        <taxon>Sminthuridae</taxon>
        <taxon>Allacma</taxon>
    </lineage>
</organism>
<accession>A0A8J2PKC6</accession>
<evidence type="ECO:0000313" key="2">
    <source>
        <dbReference type="Proteomes" id="UP000708208"/>
    </source>
</evidence>
<dbReference type="AlphaFoldDB" id="A0A8J2PKC6"/>